<gene>
    <name evidence="1" type="ORF">PROAA_2220002</name>
</gene>
<organism evidence="1 2">
    <name type="scientific">Candidatus Propionivibrio aalborgensis</name>
    <dbReference type="NCBI Taxonomy" id="1860101"/>
    <lineage>
        <taxon>Bacteria</taxon>
        <taxon>Pseudomonadati</taxon>
        <taxon>Pseudomonadota</taxon>
        <taxon>Betaproteobacteria</taxon>
        <taxon>Rhodocyclales</taxon>
        <taxon>Rhodocyclaceae</taxon>
        <taxon>Propionivibrio</taxon>
    </lineage>
</organism>
<evidence type="ECO:0000313" key="1">
    <source>
        <dbReference type="EMBL" id="SBT07547.1"/>
    </source>
</evidence>
<dbReference type="Proteomes" id="UP000199600">
    <property type="component" value="Unassembled WGS sequence"/>
</dbReference>
<name>A0A1A8XSR3_9RHOO</name>
<proteinExistence type="predicted"/>
<keyword evidence="2" id="KW-1185">Reference proteome</keyword>
<protein>
    <submittedName>
        <fullName evidence="1">Uncharacterized protein</fullName>
    </submittedName>
</protein>
<accession>A0A1A8XSR3</accession>
<evidence type="ECO:0000313" key="2">
    <source>
        <dbReference type="Proteomes" id="UP000199600"/>
    </source>
</evidence>
<dbReference type="EMBL" id="FLQY01000138">
    <property type="protein sequence ID" value="SBT07547.1"/>
    <property type="molecule type" value="Genomic_DNA"/>
</dbReference>
<dbReference type="AlphaFoldDB" id="A0A1A8XSR3"/>
<sequence length="287" mass="32716">MMNDEMPLDSVDPLDADELMNFAERIEQLSPADAEWVGSLFQECMRARMREAELLSGLTEAGATESTEFDAQLAQVALDAAEWLKTLWNVGYMGAGSFPSQPRSAFPLIELEDVIKSALFARIREGKRPLPFPPPTRHGLPWHDLVESAEITYDVAAEIVRDDQGQSIGAIVEACPDWQLIEEITKDREYIIQHRGLGPLFRLRIEHPETSPTSTLRREPPRWTRQIRLQERGGFRSYTLEWPQEEGGMQSISLRAATWERAESEAGYWIVTKHPEMYGQVKFEKAE</sequence>
<reference evidence="1 2" key="1">
    <citation type="submission" date="2016-06" db="EMBL/GenBank/DDBJ databases">
        <authorList>
            <person name="Kjaerup R.B."/>
            <person name="Dalgaard T.S."/>
            <person name="Juul-Madsen H.R."/>
        </authorList>
    </citation>
    <scope>NUCLEOTIDE SEQUENCE [LARGE SCALE GENOMIC DNA]</scope>
    <source>
        <strain evidence="1">2</strain>
    </source>
</reference>